<feature type="domain" description="Disease resistance protein winged helix" evidence="9">
    <location>
        <begin position="428"/>
        <end position="495"/>
    </location>
</feature>
<dbReference type="GO" id="GO:0051707">
    <property type="term" value="P:response to other organism"/>
    <property type="evidence" value="ECO:0007669"/>
    <property type="project" value="UniProtKB-ARBA"/>
</dbReference>
<dbReference type="Gene3D" id="3.40.50.300">
    <property type="entry name" value="P-loop containing nucleotide triphosphate hydrolases"/>
    <property type="match status" value="1"/>
</dbReference>
<keyword evidence="4" id="KW-0611">Plant defense</keyword>
<dbReference type="InterPro" id="IPR056789">
    <property type="entry name" value="LRR_R13L1-DRL21"/>
</dbReference>
<evidence type="ECO:0000256" key="2">
    <source>
        <dbReference type="ARBA" id="ARBA00022737"/>
    </source>
</evidence>
<dbReference type="InterPro" id="IPR038005">
    <property type="entry name" value="RX-like_CC"/>
</dbReference>
<dbReference type="Pfam" id="PF25019">
    <property type="entry name" value="LRR_R13L1-DRL21"/>
    <property type="match status" value="1"/>
</dbReference>
<feature type="chain" id="PRO_5042244703" description="NB-ARC domain-containing disease resistance protein" evidence="6">
    <location>
        <begin position="19"/>
        <end position="1407"/>
    </location>
</feature>
<dbReference type="GO" id="GO:0006952">
    <property type="term" value="P:defense response"/>
    <property type="evidence" value="ECO:0007669"/>
    <property type="project" value="UniProtKB-KW"/>
</dbReference>
<dbReference type="InterPro" id="IPR002182">
    <property type="entry name" value="NB-ARC"/>
</dbReference>
<evidence type="ECO:0000313" key="12">
    <source>
        <dbReference type="Proteomes" id="UP001054821"/>
    </source>
</evidence>
<sequence length="1407" mass="160084">MVAVAEVFLGALLRFLLDRLLTPLNFLADGVGKKLKKWSEMLSSIELVLRDAEKKQLTSSAVELWLDDLKDLAYDIEDILDKFYTEMLRRKLDEQRGATTSKVRSLIPRFEVQFNMNFEIKEITNRLQAISERKDKLGLSLDGIGSSSTKPWPRPPSSCVLNGVPVVGRDSDKAKIVELLSKNYEPNAINFQVVAIVGMPGIGKTTLAQFVFNEDDVLKQFDLKAWVSVSDEFDVVSVTKAILESVTSGRCDLEEFSNIQNNLSKALAAKKFLIVLDDVWNTCDYNLWTMLQSPFCVGASGSKIIVTTRDAEVPRMMRSTEVHNLSGISNGDCWKVFMQHAFFNIEESSRPTKYELLQEKIVAKCCGLPLAARTLGGLLGCKEINEWEEILNNKLWFLSDKSGILPVLKISYHYLPSTLKRCFAYCSILPNDYEFGETQLILLWMAEDLIQKPEENKQLEDVGREYFQELVSRSLFQKSSKQDSRYVMHHLISDLTQRVSGETCLRLEDILDGRWSPKTRHLSYTAGKYDGVKRFEAFAKAKVLRTFLPLSISQDPCNYLTCRVTFELLPKLQYIRVLSLNGYRLIKLPNSIGELKFLRYLDLSHTEITSLPRSISTLCNLQTLILENCYSLKALPANMKNLINLRHLNNSNTPSLQGMPAQLGQLTNLKTLSNFVVSEGRESSIREVEPLLHLQGTLRLSRLQNVNDIEDVKRADLISKARLDVLLLEWNGLGEKESDVLDMLQPHRKLKVLSIKGYGGLEFSKWIGHPLLSSLTTVCLEGCNHCCLLPSLGQLPSLKKLSIKRLCAVEVVGLEFYGKPRLPFPLLEILEFEDMKHWREWFPYEQDQDQGIRVFPCLKMLSISKCPKLEGRLPENLDSLSKLVICGCEQLVISISDYKQLQKLDIDDCKRVVHIKVQLELLEALQLSSIAEFKLQIKDFMGGLPKLNDLVISGCDELTSLWQNEDKLLHNLISLRCLVIGDNPHPHLVQNLVSLQELHIYDCPSLISFQEFLLPPFVKEIKIERCSSLVYFARYRIPPNLRRMDIMLCENLKSLLEEEEVKGSSSSSSPYLVKEEESCLEYLSIEDCPLLTSLSFEDHLPRTLKHLRISDCEQLETITNRFKHNTCLEEIKISRCKTLKCLPEGLCYLTNLQELGIYDCASLVSFPEGGLPQSAAYLREIDISYCNKLEALPKGIHDLNSLQILSISCCEGFTQFLEDGFPPNLIQLTIYNLKSCKALLDLGLHRLTSLRELEIRGKDPDVLFFPPEKEMVFPKSLIRLTIQDFPNLVKLSNGFQLLNCLQSFHIEGCPKLASMVEESLPLSLTQLTIYHCPLLEERCKPSKGRYWPSIAHIPYIRLQDHVHRANPDHSPRLPFSCSPSSMNWDAVFALGLKGFGFHNSRLFVSDL</sequence>
<dbReference type="Gene3D" id="3.80.10.10">
    <property type="entry name" value="Ribonuclease Inhibitor"/>
    <property type="match status" value="4"/>
</dbReference>
<dbReference type="FunFam" id="3.40.50.300:FF:001091">
    <property type="entry name" value="Probable disease resistance protein At1g61300"/>
    <property type="match status" value="1"/>
</dbReference>
<dbReference type="InterPro" id="IPR058922">
    <property type="entry name" value="WHD_DRP"/>
</dbReference>
<keyword evidence="2" id="KW-0677">Repeat</keyword>
<keyword evidence="3" id="KW-0547">Nucleotide-binding</keyword>
<dbReference type="InterPro" id="IPR027417">
    <property type="entry name" value="P-loop_NTPase"/>
</dbReference>
<name>A0AAD4UYI4_PRUDU</name>
<dbReference type="CDD" id="cd14798">
    <property type="entry name" value="RX-CC_like"/>
    <property type="match status" value="1"/>
</dbReference>
<dbReference type="Gene3D" id="1.20.5.4130">
    <property type="match status" value="1"/>
</dbReference>
<dbReference type="Gene3D" id="1.10.8.430">
    <property type="entry name" value="Helical domain of apoptotic protease-activating factors"/>
    <property type="match status" value="1"/>
</dbReference>
<feature type="domain" description="R13L1/DRL21-like LRR repeat region" evidence="10">
    <location>
        <begin position="685"/>
        <end position="805"/>
    </location>
</feature>
<dbReference type="EMBL" id="JAJFAZ020000008">
    <property type="protein sequence ID" value="KAI5314479.1"/>
    <property type="molecule type" value="Genomic_DNA"/>
</dbReference>
<dbReference type="PANTHER" id="PTHR36766">
    <property type="entry name" value="PLANT BROAD-SPECTRUM MILDEW RESISTANCE PROTEIN RPW8"/>
    <property type="match status" value="1"/>
</dbReference>
<dbReference type="InterPro" id="IPR042197">
    <property type="entry name" value="Apaf_helical"/>
</dbReference>
<keyword evidence="5" id="KW-0067">ATP-binding</keyword>
<feature type="domain" description="NB-ARC" evidence="7">
    <location>
        <begin position="172"/>
        <end position="342"/>
    </location>
</feature>
<feature type="domain" description="Disease resistance N-terminal" evidence="8">
    <location>
        <begin position="12"/>
        <end position="95"/>
    </location>
</feature>
<dbReference type="PRINTS" id="PR00364">
    <property type="entry name" value="DISEASERSIST"/>
</dbReference>
<evidence type="ECO:0000259" key="7">
    <source>
        <dbReference type="Pfam" id="PF00931"/>
    </source>
</evidence>
<protein>
    <recommendedName>
        <fullName evidence="13">NB-ARC domain-containing disease resistance protein</fullName>
    </recommendedName>
</protein>
<dbReference type="Proteomes" id="UP001054821">
    <property type="component" value="Chromosome 8"/>
</dbReference>
<feature type="signal peptide" evidence="6">
    <location>
        <begin position="1"/>
        <end position="18"/>
    </location>
</feature>
<evidence type="ECO:0000256" key="1">
    <source>
        <dbReference type="ARBA" id="ARBA00022614"/>
    </source>
</evidence>
<reference evidence="11 12" key="1">
    <citation type="journal article" date="2022" name="G3 (Bethesda)">
        <title>Whole-genome sequence and methylome profiling of the almond [Prunus dulcis (Mill.) D.A. Webb] cultivar 'Nonpareil'.</title>
        <authorList>
            <person name="D'Amico-Willman K.M."/>
            <person name="Ouma W.Z."/>
            <person name="Meulia T."/>
            <person name="Sideli G.M."/>
            <person name="Gradziel T.M."/>
            <person name="Fresnedo-Ramirez J."/>
        </authorList>
    </citation>
    <scope>NUCLEOTIDE SEQUENCE [LARGE SCALE GENOMIC DNA]</scope>
    <source>
        <strain evidence="11">Clone GOH B32 T37-40</strain>
    </source>
</reference>
<evidence type="ECO:0000259" key="9">
    <source>
        <dbReference type="Pfam" id="PF23559"/>
    </source>
</evidence>
<organism evidence="11 12">
    <name type="scientific">Prunus dulcis</name>
    <name type="common">Almond</name>
    <name type="synonym">Amygdalus dulcis</name>
    <dbReference type="NCBI Taxonomy" id="3755"/>
    <lineage>
        <taxon>Eukaryota</taxon>
        <taxon>Viridiplantae</taxon>
        <taxon>Streptophyta</taxon>
        <taxon>Embryophyta</taxon>
        <taxon>Tracheophyta</taxon>
        <taxon>Spermatophyta</taxon>
        <taxon>Magnoliopsida</taxon>
        <taxon>eudicotyledons</taxon>
        <taxon>Gunneridae</taxon>
        <taxon>Pentapetalae</taxon>
        <taxon>rosids</taxon>
        <taxon>fabids</taxon>
        <taxon>Rosales</taxon>
        <taxon>Rosaceae</taxon>
        <taxon>Amygdaloideae</taxon>
        <taxon>Amygdaleae</taxon>
        <taxon>Prunus</taxon>
    </lineage>
</organism>
<evidence type="ECO:0000259" key="10">
    <source>
        <dbReference type="Pfam" id="PF25019"/>
    </source>
</evidence>
<accession>A0AAD4UYI4</accession>
<dbReference type="SUPFAM" id="SSF52047">
    <property type="entry name" value="RNI-like"/>
    <property type="match status" value="1"/>
</dbReference>
<dbReference type="PANTHER" id="PTHR36766:SF51">
    <property type="entry name" value="DISEASE RESISTANCE RPP13-LIKE PROTEIN 1"/>
    <property type="match status" value="1"/>
</dbReference>
<keyword evidence="12" id="KW-1185">Reference proteome</keyword>
<evidence type="ECO:0000259" key="8">
    <source>
        <dbReference type="Pfam" id="PF18052"/>
    </source>
</evidence>
<keyword evidence="1" id="KW-0433">Leucine-rich repeat</keyword>
<dbReference type="InterPro" id="IPR032675">
    <property type="entry name" value="LRR_dom_sf"/>
</dbReference>
<dbReference type="Pfam" id="PF18052">
    <property type="entry name" value="Rx_N"/>
    <property type="match status" value="1"/>
</dbReference>
<dbReference type="Pfam" id="PF23559">
    <property type="entry name" value="WHD_DRP"/>
    <property type="match status" value="1"/>
</dbReference>
<evidence type="ECO:0000256" key="3">
    <source>
        <dbReference type="ARBA" id="ARBA00022741"/>
    </source>
</evidence>
<dbReference type="GO" id="GO:0005524">
    <property type="term" value="F:ATP binding"/>
    <property type="evidence" value="ECO:0007669"/>
    <property type="project" value="UniProtKB-KW"/>
</dbReference>
<dbReference type="SUPFAM" id="SSF52540">
    <property type="entry name" value="P-loop containing nucleoside triphosphate hydrolases"/>
    <property type="match status" value="1"/>
</dbReference>
<dbReference type="GO" id="GO:0043531">
    <property type="term" value="F:ADP binding"/>
    <property type="evidence" value="ECO:0007669"/>
    <property type="project" value="InterPro"/>
</dbReference>
<evidence type="ECO:0000313" key="11">
    <source>
        <dbReference type="EMBL" id="KAI5314479.1"/>
    </source>
</evidence>
<comment type="caution">
    <text evidence="11">The sequence shown here is derived from an EMBL/GenBank/DDBJ whole genome shotgun (WGS) entry which is preliminary data.</text>
</comment>
<dbReference type="Pfam" id="PF00931">
    <property type="entry name" value="NB-ARC"/>
    <property type="match status" value="1"/>
</dbReference>
<evidence type="ECO:0008006" key="13">
    <source>
        <dbReference type="Google" id="ProtNLM"/>
    </source>
</evidence>
<dbReference type="InterPro" id="IPR041118">
    <property type="entry name" value="Rx_N"/>
</dbReference>
<dbReference type="FunFam" id="1.10.10.10:FF:000322">
    <property type="entry name" value="Probable disease resistance protein At1g63360"/>
    <property type="match status" value="1"/>
</dbReference>
<evidence type="ECO:0000256" key="5">
    <source>
        <dbReference type="ARBA" id="ARBA00022840"/>
    </source>
</evidence>
<proteinExistence type="predicted"/>
<dbReference type="InterPro" id="IPR036388">
    <property type="entry name" value="WH-like_DNA-bd_sf"/>
</dbReference>
<evidence type="ECO:0000256" key="4">
    <source>
        <dbReference type="ARBA" id="ARBA00022821"/>
    </source>
</evidence>
<gene>
    <name evidence="11" type="ORF">L3X38_043655</name>
</gene>
<dbReference type="SUPFAM" id="SSF52058">
    <property type="entry name" value="L domain-like"/>
    <property type="match status" value="2"/>
</dbReference>
<keyword evidence="6" id="KW-0732">Signal</keyword>
<dbReference type="Gene3D" id="1.10.10.10">
    <property type="entry name" value="Winged helix-like DNA-binding domain superfamily/Winged helix DNA-binding domain"/>
    <property type="match status" value="1"/>
</dbReference>
<evidence type="ECO:0000256" key="6">
    <source>
        <dbReference type="SAM" id="SignalP"/>
    </source>
</evidence>